<gene>
    <name evidence="1" type="ORF">AFL42_14710</name>
</gene>
<organism evidence="1 2">
    <name type="scientific">Oceanobacillus caeni</name>
    <dbReference type="NCBI Taxonomy" id="405946"/>
    <lineage>
        <taxon>Bacteria</taxon>
        <taxon>Bacillati</taxon>
        <taxon>Bacillota</taxon>
        <taxon>Bacilli</taxon>
        <taxon>Bacillales</taxon>
        <taxon>Bacillaceae</taxon>
        <taxon>Oceanobacillus</taxon>
    </lineage>
</organism>
<evidence type="ECO:0000313" key="2">
    <source>
        <dbReference type="Proteomes" id="UP000037854"/>
    </source>
</evidence>
<reference evidence="1 2" key="1">
    <citation type="submission" date="2015-07" db="EMBL/GenBank/DDBJ databases">
        <title>High-quality draft genome sequence of Oceanobacillus caeni HM6, a bacillus isolated from a human feces.</title>
        <authorList>
            <person name="Kumar J."/>
            <person name="Verma M.K."/>
            <person name="Pandey R."/>
            <person name="Bhambi M."/>
            <person name="Chauhan N."/>
        </authorList>
    </citation>
    <scope>NUCLEOTIDE SEQUENCE [LARGE SCALE GENOMIC DNA]</scope>
    <source>
        <strain evidence="1 2">HM6</strain>
    </source>
</reference>
<name>A0ABR5MGF5_9BACI</name>
<accession>A0ABR5MGF5</accession>
<proteinExistence type="predicted"/>
<dbReference type="RefSeq" id="WP_060669039.1">
    <property type="nucleotide sequence ID" value="NZ_JANKBL010000004.1"/>
</dbReference>
<dbReference type="Proteomes" id="UP000037854">
    <property type="component" value="Unassembled WGS sequence"/>
</dbReference>
<dbReference type="EMBL" id="LGTK01000068">
    <property type="protein sequence ID" value="KPH71665.1"/>
    <property type="molecule type" value="Genomic_DNA"/>
</dbReference>
<comment type="caution">
    <text evidence="1">The sequence shown here is derived from an EMBL/GenBank/DDBJ whole genome shotgun (WGS) entry which is preliminary data.</text>
</comment>
<evidence type="ECO:0000313" key="1">
    <source>
        <dbReference type="EMBL" id="KPH71665.1"/>
    </source>
</evidence>
<sequence>MNKQMYFDSENYTGNHLHVGNWKEELNPLIEGIAWVRQDGSMDLFFDDFKSDCERQELFVNKGYYYDKFKGGYICTVNTDEEAYVMFQKWVDEVLYLYRNKDKTSCEETE</sequence>
<keyword evidence="2" id="KW-1185">Reference proteome</keyword>
<protein>
    <submittedName>
        <fullName evidence="1">Uncharacterized protein</fullName>
    </submittedName>
</protein>